<gene>
    <name evidence="2" type="ORF">CSC78_04605</name>
</gene>
<sequence length="180" mass="18945">MPDLPDIADVAAASRQLGLAMDAPELHGALCGWLAGGGAADDTWLARALADDQLPAPAAGSALDQLRQCAVAQLEDRSFSFDLLLPAADRPLDERAEALFSWCQGFLGAFGLAAGASPPLSEEGQEALQDLARLAQASAESSDDEEDEDALAELEEFVRVAVLLLHGDCVLGPRHRRSLN</sequence>
<dbReference type="SUPFAM" id="SSF101327">
    <property type="entry name" value="YgfB-like"/>
    <property type="match status" value="1"/>
</dbReference>
<reference evidence="2 3" key="1">
    <citation type="submission" date="2017-10" db="EMBL/GenBank/DDBJ databases">
        <title>Whole genome sequencing of members of genus Pseudoxanthomonas.</title>
        <authorList>
            <person name="Kumar S."/>
            <person name="Bansal K."/>
            <person name="Kaur A."/>
            <person name="Patil P."/>
            <person name="Sharma S."/>
            <person name="Patil P.B."/>
        </authorList>
    </citation>
    <scope>NUCLEOTIDE SEQUENCE [LARGE SCALE GENOMIC DNA]</scope>
    <source>
        <strain evidence="2 3">DSM 17109</strain>
    </source>
</reference>
<dbReference type="EMBL" id="PDWW01000004">
    <property type="protein sequence ID" value="KAF1726384.1"/>
    <property type="molecule type" value="Genomic_DNA"/>
</dbReference>
<organism evidence="2 3">
    <name type="scientific">Pseudoxanthomonas japonensis</name>
    <dbReference type="NCBI Taxonomy" id="69284"/>
    <lineage>
        <taxon>Bacteria</taxon>
        <taxon>Pseudomonadati</taxon>
        <taxon>Pseudomonadota</taxon>
        <taxon>Gammaproteobacteria</taxon>
        <taxon>Lysobacterales</taxon>
        <taxon>Lysobacteraceae</taxon>
        <taxon>Pseudoxanthomonas</taxon>
    </lineage>
</organism>
<dbReference type="InterPro" id="IPR036255">
    <property type="entry name" value="YgfB-like_sf"/>
</dbReference>
<dbReference type="PANTHER" id="PTHR37528">
    <property type="entry name" value="UPF0149 PROTEIN YGFB"/>
    <property type="match status" value="1"/>
</dbReference>
<evidence type="ECO:0000313" key="2">
    <source>
        <dbReference type="EMBL" id="KAF1726384.1"/>
    </source>
</evidence>
<keyword evidence="3" id="KW-1185">Reference proteome</keyword>
<comment type="similarity">
    <text evidence="1">Belongs to the UPF0149 family.</text>
</comment>
<evidence type="ECO:0000313" key="3">
    <source>
        <dbReference type="Proteomes" id="UP000781710"/>
    </source>
</evidence>
<dbReference type="RefSeq" id="WP_162336743.1">
    <property type="nucleotide sequence ID" value="NZ_BOUK01000026.1"/>
</dbReference>
<dbReference type="Proteomes" id="UP000781710">
    <property type="component" value="Unassembled WGS sequence"/>
</dbReference>
<evidence type="ECO:0000256" key="1">
    <source>
        <dbReference type="ARBA" id="ARBA00038308"/>
    </source>
</evidence>
<dbReference type="Pfam" id="PF03695">
    <property type="entry name" value="UPF0149"/>
    <property type="match status" value="1"/>
</dbReference>
<dbReference type="PANTHER" id="PTHR37528:SF1">
    <property type="entry name" value="UPF0149 PROTEIN YGFB"/>
    <property type="match status" value="1"/>
</dbReference>
<dbReference type="InterPro" id="IPR011978">
    <property type="entry name" value="YgfB-like"/>
</dbReference>
<name>A0ABQ6ZJR1_9GAMM</name>
<accession>A0ABQ6ZJR1</accession>
<dbReference type="NCBIfam" id="NF003405">
    <property type="entry name" value="PRK04758.1"/>
    <property type="match status" value="1"/>
</dbReference>
<protein>
    <submittedName>
        <fullName evidence="2">YecA family protein</fullName>
    </submittedName>
</protein>
<proteinExistence type="inferred from homology"/>
<dbReference type="Gene3D" id="1.20.120.740">
    <property type="entry name" value="YgfB uncharacterised protein family UPF0149, PF03695"/>
    <property type="match status" value="1"/>
</dbReference>
<comment type="caution">
    <text evidence="2">The sequence shown here is derived from an EMBL/GenBank/DDBJ whole genome shotgun (WGS) entry which is preliminary data.</text>
</comment>